<dbReference type="Proteomes" id="UP001642540">
    <property type="component" value="Unassembled WGS sequence"/>
</dbReference>
<reference evidence="2 3" key="1">
    <citation type="submission" date="2024-08" db="EMBL/GenBank/DDBJ databases">
        <authorList>
            <person name="Cucini C."/>
            <person name="Frati F."/>
        </authorList>
    </citation>
    <scope>NUCLEOTIDE SEQUENCE [LARGE SCALE GENOMIC DNA]</scope>
</reference>
<protein>
    <recommendedName>
        <fullName evidence="4">EB domain-containing protein</fullName>
    </recommendedName>
</protein>
<evidence type="ECO:0000313" key="2">
    <source>
        <dbReference type="EMBL" id="CAL8075488.1"/>
    </source>
</evidence>
<evidence type="ECO:0000313" key="3">
    <source>
        <dbReference type="Proteomes" id="UP001642540"/>
    </source>
</evidence>
<proteinExistence type="predicted"/>
<sequence>MLKILWCLVVLYLPLSSSYHHDGAKMIIGGKCTVNSNCEGIPGVSSECSEGTCYCKPGYLPTYVLDDCLEIISRVGNPCEQTLQCMEGSLGPLSDCIGGRCFCGEGSVYNSAEGVCSENH</sequence>
<comment type="caution">
    <text evidence="2">The sequence shown here is derived from an EMBL/GenBank/DDBJ whole genome shotgun (WGS) entry which is preliminary data.</text>
</comment>
<keyword evidence="3" id="KW-1185">Reference proteome</keyword>
<dbReference type="EMBL" id="CAXLJM020000008">
    <property type="protein sequence ID" value="CAL8075488.1"/>
    <property type="molecule type" value="Genomic_DNA"/>
</dbReference>
<gene>
    <name evidence="2" type="ORF">ODALV1_LOCUS3191</name>
</gene>
<evidence type="ECO:0000256" key="1">
    <source>
        <dbReference type="SAM" id="SignalP"/>
    </source>
</evidence>
<organism evidence="2 3">
    <name type="scientific">Orchesella dallaii</name>
    <dbReference type="NCBI Taxonomy" id="48710"/>
    <lineage>
        <taxon>Eukaryota</taxon>
        <taxon>Metazoa</taxon>
        <taxon>Ecdysozoa</taxon>
        <taxon>Arthropoda</taxon>
        <taxon>Hexapoda</taxon>
        <taxon>Collembola</taxon>
        <taxon>Entomobryomorpha</taxon>
        <taxon>Entomobryoidea</taxon>
        <taxon>Orchesellidae</taxon>
        <taxon>Orchesellinae</taxon>
        <taxon>Orchesella</taxon>
    </lineage>
</organism>
<feature type="signal peptide" evidence="1">
    <location>
        <begin position="1"/>
        <end position="18"/>
    </location>
</feature>
<feature type="chain" id="PRO_5047123751" description="EB domain-containing protein" evidence="1">
    <location>
        <begin position="19"/>
        <end position="120"/>
    </location>
</feature>
<keyword evidence="1" id="KW-0732">Signal</keyword>
<evidence type="ECO:0008006" key="4">
    <source>
        <dbReference type="Google" id="ProtNLM"/>
    </source>
</evidence>
<name>A0ABP1PSA6_9HEXA</name>
<accession>A0ABP1PSA6</accession>